<dbReference type="KEGG" id="csg:Cylst_0393"/>
<dbReference type="STRING" id="56107.Cylst_0393"/>
<keyword evidence="3" id="KW-1185">Reference proteome</keyword>
<feature type="transmembrane region" description="Helical" evidence="1">
    <location>
        <begin position="32"/>
        <end position="59"/>
    </location>
</feature>
<keyword evidence="1" id="KW-0472">Membrane</keyword>
<proteinExistence type="predicted"/>
<evidence type="ECO:0000313" key="2">
    <source>
        <dbReference type="EMBL" id="AFZ22743.1"/>
    </source>
</evidence>
<evidence type="ECO:0000256" key="1">
    <source>
        <dbReference type="SAM" id="Phobius"/>
    </source>
</evidence>
<dbReference type="RefSeq" id="WP_015206000.1">
    <property type="nucleotide sequence ID" value="NC_019757.1"/>
</dbReference>
<reference evidence="2 3" key="1">
    <citation type="submission" date="2012-06" db="EMBL/GenBank/DDBJ databases">
        <title>Finished chromosome of genome of Cylindrospermum stagnale PCC 7417.</title>
        <authorList>
            <consortium name="US DOE Joint Genome Institute"/>
            <person name="Gugger M."/>
            <person name="Coursin T."/>
            <person name="Rippka R."/>
            <person name="Tandeau De Marsac N."/>
            <person name="Huntemann M."/>
            <person name="Wei C.-L."/>
            <person name="Han J."/>
            <person name="Detter J.C."/>
            <person name="Han C."/>
            <person name="Tapia R."/>
            <person name="Chen A."/>
            <person name="Kyrpides N."/>
            <person name="Mavromatis K."/>
            <person name="Markowitz V."/>
            <person name="Szeto E."/>
            <person name="Ivanova N."/>
            <person name="Pagani I."/>
            <person name="Pati A."/>
            <person name="Goodwin L."/>
            <person name="Nordberg H.P."/>
            <person name="Cantor M.N."/>
            <person name="Hua S.X."/>
            <person name="Woyke T."/>
            <person name="Kerfeld C.A."/>
        </authorList>
    </citation>
    <scope>NUCLEOTIDE SEQUENCE [LARGE SCALE GENOMIC DNA]</scope>
    <source>
        <strain evidence="2 3">PCC 7417</strain>
    </source>
</reference>
<evidence type="ECO:0000313" key="3">
    <source>
        <dbReference type="Proteomes" id="UP000010475"/>
    </source>
</evidence>
<dbReference type="EMBL" id="CP003642">
    <property type="protein sequence ID" value="AFZ22743.1"/>
    <property type="molecule type" value="Genomic_DNA"/>
</dbReference>
<dbReference type="eggNOG" id="ENOG5030FJJ">
    <property type="taxonomic scope" value="Bacteria"/>
</dbReference>
<protein>
    <submittedName>
        <fullName evidence="2">Uncharacterized protein</fullName>
    </submittedName>
</protein>
<dbReference type="AlphaFoldDB" id="K9WRC3"/>
<gene>
    <name evidence="2" type="ORF">Cylst_0393</name>
</gene>
<feature type="transmembrane region" description="Helical" evidence="1">
    <location>
        <begin position="6"/>
        <end position="25"/>
    </location>
</feature>
<keyword evidence="1" id="KW-1133">Transmembrane helix</keyword>
<sequence length="67" mass="7200">MAANRFLSFPLNALIMLLAAMFVFIQGYNIGGLVGLGIFIISFSPIYAVLTGSIFSWLLSDNRGVGV</sequence>
<organism evidence="2 3">
    <name type="scientific">Cylindrospermum stagnale PCC 7417</name>
    <dbReference type="NCBI Taxonomy" id="56107"/>
    <lineage>
        <taxon>Bacteria</taxon>
        <taxon>Bacillati</taxon>
        <taxon>Cyanobacteriota</taxon>
        <taxon>Cyanophyceae</taxon>
        <taxon>Nostocales</taxon>
        <taxon>Nostocaceae</taxon>
        <taxon>Cylindrospermum</taxon>
    </lineage>
</organism>
<keyword evidence="1" id="KW-0812">Transmembrane</keyword>
<name>K9WRC3_9NOST</name>
<dbReference type="HOGENOM" id="CLU_2805302_0_0_3"/>
<dbReference type="Proteomes" id="UP000010475">
    <property type="component" value="Chromosome"/>
</dbReference>
<accession>K9WRC3</accession>